<name>A0ABS9CW92_9RHOB</name>
<dbReference type="Gene3D" id="3.40.190.170">
    <property type="entry name" value="Bacterial extracellular solute-binding protein, family 7"/>
    <property type="match status" value="1"/>
</dbReference>
<evidence type="ECO:0000256" key="4">
    <source>
        <dbReference type="SAM" id="SignalP"/>
    </source>
</evidence>
<comment type="caution">
    <text evidence="5">The sequence shown here is derived from an EMBL/GenBank/DDBJ whole genome shotgun (WGS) entry which is preliminary data.</text>
</comment>
<evidence type="ECO:0000256" key="3">
    <source>
        <dbReference type="ARBA" id="ARBA00022764"/>
    </source>
</evidence>
<dbReference type="EMBL" id="JAKGAQ010000002">
    <property type="protein sequence ID" value="MCF2871527.1"/>
    <property type="molecule type" value="Genomic_DNA"/>
</dbReference>
<dbReference type="Proteomes" id="UP001200557">
    <property type="component" value="Unassembled WGS sequence"/>
</dbReference>
<feature type="signal peptide" evidence="4">
    <location>
        <begin position="1"/>
        <end position="21"/>
    </location>
</feature>
<dbReference type="InterPro" id="IPR018389">
    <property type="entry name" value="DctP_fam"/>
</dbReference>
<comment type="subcellular location">
    <subcellularLocation>
        <location evidence="1">Periplasm</location>
    </subcellularLocation>
</comment>
<keyword evidence="3" id="KW-0574">Periplasm</keyword>
<accession>A0ABS9CW92</accession>
<reference evidence="5 6" key="1">
    <citation type="submission" date="2022-01" db="EMBL/GenBank/DDBJ databases">
        <title>Octadecabacter sp. nov., isolated from a marine alga.</title>
        <authorList>
            <person name="Jin M.S."/>
            <person name="Kim H.M."/>
            <person name="Han D.M."/>
            <person name="Jung J.J."/>
            <person name="Jeon C.O."/>
        </authorList>
    </citation>
    <scope>NUCLEOTIDE SEQUENCE [LARGE SCALE GENOMIC DNA]</scope>
    <source>
        <strain evidence="5 6">G9-8</strain>
    </source>
</reference>
<dbReference type="PANTHER" id="PTHR33376:SF15">
    <property type="entry name" value="BLL6794 PROTEIN"/>
    <property type="match status" value="1"/>
</dbReference>
<organism evidence="5 6">
    <name type="scientific">Octadecabacter dasysiphoniae</name>
    <dbReference type="NCBI Taxonomy" id="2909341"/>
    <lineage>
        <taxon>Bacteria</taxon>
        <taxon>Pseudomonadati</taxon>
        <taxon>Pseudomonadota</taxon>
        <taxon>Alphaproteobacteria</taxon>
        <taxon>Rhodobacterales</taxon>
        <taxon>Roseobacteraceae</taxon>
        <taxon>Octadecabacter</taxon>
    </lineage>
</organism>
<evidence type="ECO:0000313" key="6">
    <source>
        <dbReference type="Proteomes" id="UP001200557"/>
    </source>
</evidence>
<evidence type="ECO:0000313" key="5">
    <source>
        <dbReference type="EMBL" id="MCF2871527.1"/>
    </source>
</evidence>
<dbReference type="InterPro" id="IPR038404">
    <property type="entry name" value="TRAP_DctP_sf"/>
</dbReference>
<dbReference type="PANTHER" id="PTHR33376">
    <property type="match status" value="1"/>
</dbReference>
<gene>
    <name evidence="5" type="ORF">L0664_10675</name>
</gene>
<dbReference type="CDD" id="cd13665">
    <property type="entry name" value="PBP2_TRAP_Dctp3_4"/>
    <property type="match status" value="1"/>
</dbReference>
<dbReference type="Pfam" id="PF03480">
    <property type="entry name" value="DctP"/>
    <property type="match status" value="1"/>
</dbReference>
<keyword evidence="6" id="KW-1185">Reference proteome</keyword>
<dbReference type="RefSeq" id="WP_235225789.1">
    <property type="nucleotide sequence ID" value="NZ_JAKGAQ010000002.1"/>
</dbReference>
<proteinExistence type="predicted"/>
<dbReference type="NCBIfam" id="NF037995">
    <property type="entry name" value="TRAP_S1"/>
    <property type="match status" value="1"/>
</dbReference>
<sequence length="337" mass="36865">MAHLLRSTLFAALACASPLAAQDVTLKVHHFMAETSGLHADMLVPFKESIEAASEGRIAIELYASMSLGGRPGDLYDQAADGAVDVILTLPGYTAGRFNRTEVFELPFLMDDTVAGSMAFWDLVEAELQEEEYDETQILSAWVHSRGHLHSEEPIYTLEDLAGKEMRGPTRVVTDLLGELGATPVGMPLPLIPENLSKGVISGAALPWEITPSIRLAELVTNHTVIEEGPALYTATFILAMNRDVYDDMPDDLREILDAQTGKLMSEFAGSVMRNRDQVGRDAAAGNTFIELDEDELVRWVDAAGPVYDRWIDRAEDEGFDGSAAIDQAQDLIEANR</sequence>
<evidence type="ECO:0000256" key="1">
    <source>
        <dbReference type="ARBA" id="ARBA00004418"/>
    </source>
</evidence>
<keyword evidence="2 4" id="KW-0732">Signal</keyword>
<protein>
    <submittedName>
        <fullName evidence="5">TRAP transporter substrate-binding protein</fullName>
    </submittedName>
</protein>
<feature type="chain" id="PRO_5047489086" evidence="4">
    <location>
        <begin position="22"/>
        <end position="337"/>
    </location>
</feature>
<evidence type="ECO:0000256" key="2">
    <source>
        <dbReference type="ARBA" id="ARBA00022729"/>
    </source>
</evidence>